<dbReference type="AlphaFoldDB" id="A0A392NMH8"/>
<name>A0A392NMH8_9FABA</name>
<sequence length="66" mass="7431">MENREHNEEFGLSTYAYEGQEHLSQSLMLNSTNVELEAPYAELQPSPMKFSLHDGLTSWGGNKATN</sequence>
<dbReference type="Proteomes" id="UP000265520">
    <property type="component" value="Unassembled WGS sequence"/>
</dbReference>
<evidence type="ECO:0000313" key="2">
    <source>
        <dbReference type="Proteomes" id="UP000265520"/>
    </source>
</evidence>
<evidence type="ECO:0000313" key="1">
    <source>
        <dbReference type="EMBL" id="MCI00622.1"/>
    </source>
</evidence>
<accession>A0A392NMH8</accession>
<protein>
    <submittedName>
        <fullName evidence="1">Uncharacterized protein</fullName>
    </submittedName>
</protein>
<organism evidence="1 2">
    <name type="scientific">Trifolium medium</name>
    <dbReference type="NCBI Taxonomy" id="97028"/>
    <lineage>
        <taxon>Eukaryota</taxon>
        <taxon>Viridiplantae</taxon>
        <taxon>Streptophyta</taxon>
        <taxon>Embryophyta</taxon>
        <taxon>Tracheophyta</taxon>
        <taxon>Spermatophyta</taxon>
        <taxon>Magnoliopsida</taxon>
        <taxon>eudicotyledons</taxon>
        <taxon>Gunneridae</taxon>
        <taxon>Pentapetalae</taxon>
        <taxon>rosids</taxon>
        <taxon>fabids</taxon>
        <taxon>Fabales</taxon>
        <taxon>Fabaceae</taxon>
        <taxon>Papilionoideae</taxon>
        <taxon>50 kb inversion clade</taxon>
        <taxon>NPAAA clade</taxon>
        <taxon>Hologalegina</taxon>
        <taxon>IRL clade</taxon>
        <taxon>Trifolieae</taxon>
        <taxon>Trifolium</taxon>
    </lineage>
</organism>
<dbReference type="EMBL" id="LXQA010043759">
    <property type="protein sequence ID" value="MCI00622.1"/>
    <property type="molecule type" value="Genomic_DNA"/>
</dbReference>
<proteinExistence type="predicted"/>
<keyword evidence="2" id="KW-1185">Reference proteome</keyword>
<comment type="caution">
    <text evidence="1">The sequence shown here is derived from an EMBL/GenBank/DDBJ whole genome shotgun (WGS) entry which is preliminary data.</text>
</comment>
<reference evidence="1 2" key="1">
    <citation type="journal article" date="2018" name="Front. Plant Sci.">
        <title>Red Clover (Trifolium pratense) and Zigzag Clover (T. medium) - A Picture of Genomic Similarities and Differences.</title>
        <authorList>
            <person name="Dluhosova J."/>
            <person name="Istvanek J."/>
            <person name="Nedelnik J."/>
            <person name="Repkova J."/>
        </authorList>
    </citation>
    <scope>NUCLEOTIDE SEQUENCE [LARGE SCALE GENOMIC DNA]</scope>
    <source>
        <strain evidence="2">cv. 10/8</strain>
        <tissue evidence="1">Leaf</tissue>
    </source>
</reference>